<evidence type="ECO:0000256" key="1">
    <source>
        <dbReference type="SAM" id="MobiDB-lite"/>
    </source>
</evidence>
<dbReference type="EMBL" id="AWWV01002338">
    <property type="protein sequence ID" value="OMP10513.1"/>
    <property type="molecule type" value="Genomic_DNA"/>
</dbReference>
<name>A0A1R3KTU2_COCAP</name>
<evidence type="ECO:0000313" key="3">
    <source>
        <dbReference type="Proteomes" id="UP000188268"/>
    </source>
</evidence>
<dbReference type="OMA" id="DHRMASN"/>
<feature type="non-terminal residue" evidence="2">
    <location>
        <position position="1"/>
    </location>
</feature>
<feature type="compositionally biased region" description="Gly residues" evidence="1">
    <location>
        <begin position="105"/>
        <end position="120"/>
    </location>
</feature>
<feature type="region of interest" description="Disordered" evidence="1">
    <location>
        <begin position="102"/>
        <end position="121"/>
    </location>
</feature>
<dbReference type="OrthoDB" id="122018at2759"/>
<dbReference type="PANTHER" id="PTHR31513:SF10">
    <property type="entry name" value="TYROSINE-PROTEIN KINASE EPHRIN TYPE A_B RECEPTOR-LIKE DOMAIN-CONTAINING PROTEIN"/>
    <property type="match status" value="1"/>
</dbReference>
<dbReference type="AlphaFoldDB" id="A0A1R3KTU2"/>
<dbReference type="PANTHER" id="PTHR31513">
    <property type="entry name" value="EPHRIN TYPE-B RECEPTOR"/>
    <property type="match status" value="1"/>
</dbReference>
<comment type="caution">
    <text evidence="2">The sequence shown here is derived from an EMBL/GenBank/DDBJ whole genome shotgun (WGS) entry which is preliminary data.</text>
</comment>
<dbReference type="STRING" id="210143.A0A1R3KTU2"/>
<gene>
    <name evidence="2" type="ORF">CCACVL1_00911</name>
</gene>
<feature type="non-terminal residue" evidence="2">
    <location>
        <position position="131"/>
    </location>
</feature>
<protein>
    <submittedName>
        <fullName evidence="2">Uncharacterized protein</fullName>
    </submittedName>
</protein>
<sequence>SFIEGGVSYGDADLPCELGSGSGNDSLAGTTAGGGIIVMGSLEHSLSSLSLYGSLRADGESFGDAKKDDHRMASNIGPGGGSGGTILLFVHTIMLSDSSVISTAGGHGSPSGGGGGGGGRVHFHWSDIPTG</sequence>
<organism evidence="2 3">
    <name type="scientific">Corchorus capsularis</name>
    <name type="common">Jute</name>
    <dbReference type="NCBI Taxonomy" id="210143"/>
    <lineage>
        <taxon>Eukaryota</taxon>
        <taxon>Viridiplantae</taxon>
        <taxon>Streptophyta</taxon>
        <taxon>Embryophyta</taxon>
        <taxon>Tracheophyta</taxon>
        <taxon>Spermatophyta</taxon>
        <taxon>Magnoliopsida</taxon>
        <taxon>eudicotyledons</taxon>
        <taxon>Gunneridae</taxon>
        <taxon>Pentapetalae</taxon>
        <taxon>rosids</taxon>
        <taxon>malvids</taxon>
        <taxon>Malvales</taxon>
        <taxon>Malvaceae</taxon>
        <taxon>Grewioideae</taxon>
        <taxon>Apeibeae</taxon>
        <taxon>Corchorus</taxon>
    </lineage>
</organism>
<proteinExistence type="predicted"/>
<keyword evidence="3" id="KW-1185">Reference proteome</keyword>
<reference evidence="2 3" key="1">
    <citation type="submission" date="2013-09" db="EMBL/GenBank/DDBJ databases">
        <title>Corchorus capsularis genome sequencing.</title>
        <authorList>
            <person name="Alam M."/>
            <person name="Haque M.S."/>
            <person name="Islam M.S."/>
            <person name="Emdad E.M."/>
            <person name="Islam M.M."/>
            <person name="Ahmed B."/>
            <person name="Halim A."/>
            <person name="Hossen Q.M.M."/>
            <person name="Hossain M.Z."/>
            <person name="Ahmed R."/>
            <person name="Khan M.M."/>
            <person name="Islam R."/>
            <person name="Rashid M.M."/>
            <person name="Khan S.A."/>
            <person name="Rahman M.S."/>
            <person name="Alam M."/>
        </authorList>
    </citation>
    <scope>NUCLEOTIDE SEQUENCE [LARGE SCALE GENOMIC DNA]</scope>
    <source>
        <strain evidence="3">cv. CVL-1</strain>
        <tissue evidence="2">Whole seedling</tissue>
    </source>
</reference>
<dbReference type="Gramene" id="OMP10513">
    <property type="protein sequence ID" value="OMP10513"/>
    <property type="gene ID" value="CCACVL1_00911"/>
</dbReference>
<evidence type="ECO:0000313" key="2">
    <source>
        <dbReference type="EMBL" id="OMP10513.1"/>
    </source>
</evidence>
<dbReference type="Proteomes" id="UP000188268">
    <property type="component" value="Unassembled WGS sequence"/>
</dbReference>
<accession>A0A1R3KTU2</accession>